<dbReference type="RefSeq" id="WP_245711407.1">
    <property type="nucleotide sequence ID" value="NZ_FMZC01000009.1"/>
</dbReference>
<evidence type="ECO:0000313" key="3">
    <source>
        <dbReference type="Proteomes" id="UP000198781"/>
    </source>
</evidence>
<dbReference type="STRING" id="187868.SAMN05192589_10987"/>
<dbReference type="EMBL" id="FMZC01000009">
    <property type="protein sequence ID" value="SDD80732.1"/>
    <property type="molecule type" value="Genomic_DNA"/>
</dbReference>
<dbReference type="AlphaFoldDB" id="A0A1G6XRU6"/>
<name>A0A1G6XRU6_9BURK</name>
<accession>A0A1G6XRU6</accession>
<sequence>MKLSHRPAFLPPRSQRSPLSRLSLFVAATLLVGAGAATAQVPASPSPTVRLRGTVEAATATTLTVKERGGQTVALALPPTLVVQEVYPIALKDIRPGSFIGTAALPQADGTQRAIAVTVFPESARGTGEGHRPFDLQPQSTMTNATVADVADVTDAADAGKGRTLRLKYQGGEKTVTVPPGAPVVTFRAGDRSLLVPGASVSLTAQEVNGQPTAMRINAGRNGFALPY</sequence>
<protein>
    <recommendedName>
        <fullName evidence="4">DUF5666 domain-containing protein</fullName>
    </recommendedName>
</protein>
<keyword evidence="1" id="KW-0732">Signal</keyword>
<organism evidence="2 3">
    <name type="scientific">Paracidovorax valerianellae</name>
    <dbReference type="NCBI Taxonomy" id="187868"/>
    <lineage>
        <taxon>Bacteria</taxon>
        <taxon>Pseudomonadati</taxon>
        <taxon>Pseudomonadota</taxon>
        <taxon>Betaproteobacteria</taxon>
        <taxon>Burkholderiales</taxon>
        <taxon>Comamonadaceae</taxon>
        <taxon>Paracidovorax</taxon>
    </lineage>
</organism>
<dbReference type="Proteomes" id="UP000198781">
    <property type="component" value="Unassembled WGS sequence"/>
</dbReference>
<reference evidence="2 3" key="1">
    <citation type="submission" date="2016-10" db="EMBL/GenBank/DDBJ databases">
        <authorList>
            <person name="de Groot N.N."/>
        </authorList>
    </citation>
    <scope>NUCLEOTIDE SEQUENCE [LARGE SCALE GENOMIC DNA]</scope>
    <source>
        <strain evidence="2 3">DSM 16619</strain>
    </source>
</reference>
<evidence type="ECO:0008006" key="4">
    <source>
        <dbReference type="Google" id="ProtNLM"/>
    </source>
</evidence>
<feature type="chain" id="PRO_5011792459" description="DUF5666 domain-containing protein" evidence="1">
    <location>
        <begin position="40"/>
        <end position="228"/>
    </location>
</feature>
<gene>
    <name evidence="2" type="ORF">SAMN05192589_10987</name>
</gene>
<keyword evidence="3" id="KW-1185">Reference proteome</keyword>
<evidence type="ECO:0000313" key="2">
    <source>
        <dbReference type="EMBL" id="SDD80732.1"/>
    </source>
</evidence>
<proteinExistence type="predicted"/>
<evidence type="ECO:0000256" key="1">
    <source>
        <dbReference type="SAM" id="SignalP"/>
    </source>
</evidence>
<feature type="signal peptide" evidence="1">
    <location>
        <begin position="1"/>
        <end position="39"/>
    </location>
</feature>